<protein>
    <submittedName>
        <fullName evidence="1">Uncharacterized protein</fullName>
    </submittedName>
</protein>
<sequence length="659" mass="71949">MTRFRLHRGAAAVTLLSLCPLTRVDACTAIAVTKGASAENSTLIAHTDDAGTGASDVRLVRVPAQTHARGSQRAIYKIQSGYPRVVTSERGAAYEPVLDPATGTTQAYSIPLGCIPQVEQTYAYFDQAYGMMNEVQLSIGESTCGAKTVGWPLDVPGGHNLFGIAELTKVALERCATARCAIDVMGYLAETYGFYSEDSGELARPDYGNAAEALVIGDKVGEVWVFHVLTGKDQRGAVWAAQRVPDGHVTVLANAFTIRELDLAQPNWFKASSNVYSVAQDMGWWDPREHNCFDFTATYGLADTDAVGPLSTGRRIWRVFDVLAPSQALDARVGSFAAYPTYPFSIAPDEPVATEAMMELLRDYYQGTRYDLTKGLTAGPFGAPVRWSGSSRGVVGGWERPISMSRTLFAFVLQSRSRDHGPNALAGVAWYAQNAPHGSVFVPFSCAQHRVPDSYVMGRQSTFDSHSAWWAFNFVNNWSLLRFNAMHRDIRGKLDVLQRAAFAMRRNMEDKGRAENLLTTLTESQLVARVEAQSNAFADHVVAQWWQLAWTLVAKYSGGYVTTGESPKEQQSLGYPAWWLETSEFATWPGETFKPTSAQPLGIESERLTQGFTLTANGTKEGQVYALVIVVVSMAAVLGAAIYACAKQSARRAAYHAVA</sequence>
<reference evidence="1 2" key="1">
    <citation type="journal article" date="2022" name="bioRxiv">
        <title>The genome of the oomycete Peronosclerospora sorghi, a cosmopolitan pathogen of maize and sorghum, is inflated with dispersed pseudogenes.</title>
        <authorList>
            <person name="Fletcher K."/>
            <person name="Martin F."/>
            <person name="Isakeit T."/>
            <person name="Cavanaugh K."/>
            <person name="Magill C."/>
            <person name="Michelmore R."/>
        </authorList>
    </citation>
    <scope>NUCLEOTIDE SEQUENCE [LARGE SCALE GENOMIC DNA]</scope>
    <source>
        <strain evidence="1">P6</strain>
    </source>
</reference>
<dbReference type="Proteomes" id="UP001163321">
    <property type="component" value="Chromosome 7"/>
</dbReference>
<keyword evidence="2" id="KW-1185">Reference proteome</keyword>
<evidence type="ECO:0000313" key="2">
    <source>
        <dbReference type="Proteomes" id="UP001163321"/>
    </source>
</evidence>
<accession>A0ACC0VSU3</accession>
<evidence type="ECO:0000313" key="1">
    <source>
        <dbReference type="EMBL" id="KAI9909562.1"/>
    </source>
</evidence>
<proteinExistence type="predicted"/>
<name>A0ACC0VSU3_9STRA</name>
<dbReference type="EMBL" id="CM047586">
    <property type="protein sequence ID" value="KAI9909562.1"/>
    <property type="molecule type" value="Genomic_DNA"/>
</dbReference>
<gene>
    <name evidence="1" type="ORF">PsorP6_015310</name>
</gene>
<organism evidence="1 2">
    <name type="scientific">Peronosclerospora sorghi</name>
    <dbReference type="NCBI Taxonomy" id="230839"/>
    <lineage>
        <taxon>Eukaryota</taxon>
        <taxon>Sar</taxon>
        <taxon>Stramenopiles</taxon>
        <taxon>Oomycota</taxon>
        <taxon>Peronosporomycetes</taxon>
        <taxon>Peronosporales</taxon>
        <taxon>Peronosporaceae</taxon>
        <taxon>Peronosclerospora</taxon>
    </lineage>
</organism>
<comment type="caution">
    <text evidence="1">The sequence shown here is derived from an EMBL/GenBank/DDBJ whole genome shotgun (WGS) entry which is preliminary data.</text>
</comment>